<reference evidence="13 14" key="1">
    <citation type="submission" date="2018-06" db="EMBL/GenBank/DDBJ databases">
        <title>Comparative genomics reveals the genomic features of Rhizophagus irregularis, R. cerebriforme, R. diaphanum and Gigaspora rosea, and their symbiotic lifestyle signature.</title>
        <authorList>
            <person name="Morin E."/>
            <person name="San Clemente H."/>
            <person name="Chen E.C.H."/>
            <person name="De La Providencia I."/>
            <person name="Hainaut M."/>
            <person name="Kuo A."/>
            <person name="Kohler A."/>
            <person name="Murat C."/>
            <person name="Tang N."/>
            <person name="Roy S."/>
            <person name="Loubradou J."/>
            <person name="Henrissat B."/>
            <person name="Grigoriev I.V."/>
            <person name="Corradi N."/>
            <person name="Roux C."/>
            <person name="Martin F.M."/>
        </authorList>
    </citation>
    <scope>NUCLEOTIDE SEQUENCE [LARGE SCALE GENOMIC DNA]</scope>
    <source>
        <strain evidence="13 14">DAOM 194757</strain>
    </source>
</reference>
<name>A0A397VGJ6_9GLOM</name>
<dbReference type="CDD" id="cd00143">
    <property type="entry name" value="PP2Cc"/>
    <property type="match status" value="1"/>
</dbReference>
<feature type="compositionally biased region" description="Basic and acidic residues" evidence="11">
    <location>
        <begin position="346"/>
        <end position="360"/>
    </location>
</feature>
<evidence type="ECO:0000256" key="8">
    <source>
        <dbReference type="ARBA" id="ARBA00023211"/>
    </source>
</evidence>
<dbReference type="STRING" id="44941.A0A397VGJ6"/>
<proteinExistence type="inferred from homology"/>
<evidence type="ECO:0000256" key="6">
    <source>
        <dbReference type="ARBA" id="ARBA00022801"/>
    </source>
</evidence>
<keyword evidence="8" id="KW-0464">Manganese</keyword>
<dbReference type="Pfam" id="PF00481">
    <property type="entry name" value="PP2C"/>
    <property type="match status" value="1"/>
</dbReference>
<dbReference type="PROSITE" id="PS01032">
    <property type="entry name" value="PPM_1"/>
    <property type="match status" value="1"/>
</dbReference>
<keyword evidence="7 10" id="KW-0904">Protein phosphatase</keyword>
<accession>A0A397VGJ6</accession>
<comment type="similarity">
    <text evidence="3 10">Belongs to the PP2C family.</text>
</comment>
<dbReference type="EC" id="3.1.3.16" evidence="4"/>
<keyword evidence="6 10" id="KW-0378">Hydrolase</keyword>
<dbReference type="PANTHER" id="PTHR13832:SF565">
    <property type="entry name" value="AT28366P-RELATED"/>
    <property type="match status" value="1"/>
</dbReference>
<gene>
    <name evidence="13" type="ORF">C2G38_2131576</name>
</gene>
<keyword evidence="5" id="KW-0479">Metal-binding</keyword>
<comment type="catalytic activity">
    <reaction evidence="9">
        <text>O-phospho-L-threonyl-[protein] + H2O = L-threonyl-[protein] + phosphate</text>
        <dbReference type="Rhea" id="RHEA:47004"/>
        <dbReference type="Rhea" id="RHEA-COMP:11060"/>
        <dbReference type="Rhea" id="RHEA-COMP:11605"/>
        <dbReference type="ChEBI" id="CHEBI:15377"/>
        <dbReference type="ChEBI" id="CHEBI:30013"/>
        <dbReference type="ChEBI" id="CHEBI:43474"/>
        <dbReference type="ChEBI" id="CHEBI:61977"/>
        <dbReference type="EC" id="3.1.3.16"/>
    </reaction>
    <physiologicalReaction direction="left-to-right" evidence="9">
        <dbReference type="Rhea" id="RHEA:47005"/>
    </physiologicalReaction>
</comment>
<evidence type="ECO:0000256" key="1">
    <source>
        <dbReference type="ARBA" id="ARBA00001936"/>
    </source>
</evidence>
<feature type="compositionally biased region" description="Polar residues" evidence="11">
    <location>
        <begin position="364"/>
        <end position="373"/>
    </location>
</feature>
<dbReference type="PROSITE" id="PS51746">
    <property type="entry name" value="PPM_2"/>
    <property type="match status" value="1"/>
</dbReference>
<evidence type="ECO:0000313" key="14">
    <source>
        <dbReference type="Proteomes" id="UP000266673"/>
    </source>
</evidence>
<evidence type="ECO:0000256" key="2">
    <source>
        <dbReference type="ARBA" id="ARBA00001946"/>
    </source>
</evidence>
<evidence type="ECO:0000256" key="4">
    <source>
        <dbReference type="ARBA" id="ARBA00013081"/>
    </source>
</evidence>
<evidence type="ECO:0000259" key="12">
    <source>
        <dbReference type="PROSITE" id="PS51746"/>
    </source>
</evidence>
<dbReference type="InterPro" id="IPR001932">
    <property type="entry name" value="PPM-type_phosphatase-like_dom"/>
</dbReference>
<feature type="domain" description="PPM-type phosphatase" evidence="12">
    <location>
        <begin position="23"/>
        <end position="287"/>
    </location>
</feature>
<dbReference type="FunFam" id="3.60.40.10:FF:000016">
    <property type="entry name" value="Protein phosphatase 2C"/>
    <property type="match status" value="1"/>
</dbReference>
<sequence>MGQTLSEPVKEKHTVSGHDDRILYASSAMQGWRISMEDAHTAALKLLDKKGYSYFGVYDGHGGQNVAKYSGNFLHARIAKDEKFETDLSKAIQSGFLATDNDLKNDPQFQNDPSGCTAVMAIVTPDGEIFVGNAGDSRAVLSEDGEAIQMSDDHKPVNPGESKRIQEAGGFVEFGRVNGNLALSRALGDFEFKQNATLAAEKQIVTAYPDVKKHKIKFESTEFLVLACDGIWDCLSSQDVVSFIRKNISENKDLRRACEDLMERCLAKDSELGGIGCDNMTVIVVGFLHKKTEKEWYDWMAERYGKKGPEYKEEPRPQREDSGNLNGDSIEDMDPSANEDLSIGGDTDRSNSNESFRSDISDSDGISQFSNMS</sequence>
<dbReference type="Proteomes" id="UP000266673">
    <property type="component" value="Unassembled WGS sequence"/>
</dbReference>
<dbReference type="InterPro" id="IPR000222">
    <property type="entry name" value="PP2C_BS"/>
</dbReference>
<organism evidence="13 14">
    <name type="scientific">Gigaspora rosea</name>
    <dbReference type="NCBI Taxonomy" id="44941"/>
    <lineage>
        <taxon>Eukaryota</taxon>
        <taxon>Fungi</taxon>
        <taxon>Fungi incertae sedis</taxon>
        <taxon>Mucoromycota</taxon>
        <taxon>Glomeromycotina</taxon>
        <taxon>Glomeromycetes</taxon>
        <taxon>Diversisporales</taxon>
        <taxon>Gigasporaceae</taxon>
        <taxon>Gigaspora</taxon>
    </lineage>
</organism>
<dbReference type="OrthoDB" id="10264738at2759"/>
<feature type="region of interest" description="Disordered" evidence="11">
    <location>
        <begin position="308"/>
        <end position="373"/>
    </location>
</feature>
<dbReference type="AlphaFoldDB" id="A0A397VGJ6"/>
<keyword evidence="14" id="KW-1185">Reference proteome</keyword>
<evidence type="ECO:0000256" key="3">
    <source>
        <dbReference type="ARBA" id="ARBA00006702"/>
    </source>
</evidence>
<dbReference type="Gene3D" id="3.60.40.10">
    <property type="entry name" value="PPM-type phosphatase domain"/>
    <property type="match status" value="1"/>
</dbReference>
<dbReference type="EMBL" id="QKWP01000352">
    <property type="protein sequence ID" value="RIB21590.1"/>
    <property type="molecule type" value="Genomic_DNA"/>
</dbReference>
<comment type="cofactor">
    <cofactor evidence="1">
        <name>Mn(2+)</name>
        <dbReference type="ChEBI" id="CHEBI:29035"/>
    </cofactor>
</comment>
<evidence type="ECO:0000313" key="13">
    <source>
        <dbReference type="EMBL" id="RIB21590.1"/>
    </source>
</evidence>
<evidence type="ECO:0000256" key="5">
    <source>
        <dbReference type="ARBA" id="ARBA00022723"/>
    </source>
</evidence>
<protein>
    <recommendedName>
        <fullName evidence="4">protein-serine/threonine phosphatase</fullName>
        <ecNumber evidence="4">3.1.3.16</ecNumber>
    </recommendedName>
</protein>
<dbReference type="SMART" id="SM00332">
    <property type="entry name" value="PP2Cc"/>
    <property type="match status" value="1"/>
</dbReference>
<comment type="cofactor">
    <cofactor evidence="2">
        <name>Mg(2+)</name>
        <dbReference type="ChEBI" id="CHEBI:18420"/>
    </cofactor>
</comment>
<evidence type="ECO:0000256" key="10">
    <source>
        <dbReference type="RuleBase" id="RU003465"/>
    </source>
</evidence>
<evidence type="ECO:0000256" key="7">
    <source>
        <dbReference type="ARBA" id="ARBA00022912"/>
    </source>
</evidence>
<evidence type="ECO:0000256" key="9">
    <source>
        <dbReference type="ARBA" id="ARBA00048832"/>
    </source>
</evidence>
<feature type="compositionally biased region" description="Basic and acidic residues" evidence="11">
    <location>
        <begin position="308"/>
        <end position="322"/>
    </location>
</feature>
<comment type="caution">
    <text evidence="13">The sequence shown here is derived from an EMBL/GenBank/DDBJ whole genome shotgun (WGS) entry which is preliminary data.</text>
</comment>
<dbReference type="GO" id="GO:0046872">
    <property type="term" value="F:metal ion binding"/>
    <property type="evidence" value="ECO:0007669"/>
    <property type="project" value="UniProtKB-KW"/>
</dbReference>
<dbReference type="PANTHER" id="PTHR13832">
    <property type="entry name" value="PROTEIN PHOSPHATASE 2C"/>
    <property type="match status" value="1"/>
</dbReference>
<dbReference type="InterPro" id="IPR015655">
    <property type="entry name" value="PP2C"/>
</dbReference>
<dbReference type="GO" id="GO:0004722">
    <property type="term" value="F:protein serine/threonine phosphatase activity"/>
    <property type="evidence" value="ECO:0007669"/>
    <property type="project" value="UniProtKB-EC"/>
</dbReference>
<dbReference type="SUPFAM" id="SSF81606">
    <property type="entry name" value="PP2C-like"/>
    <property type="match status" value="1"/>
</dbReference>
<evidence type="ECO:0000256" key="11">
    <source>
        <dbReference type="SAM" id="MobiDB-lite"/>
    </source>
</evidence>
<dbReference type="InterPro" id="IPR036457">
    <property type="entry name" value="PPM-type-like_dom_sf"/>
</dbReference>